<evidence type="ECO:0000313" key="5">
    <source>
        <dbReference type="Proteomes" id="UP001237642"/>
    </source>
</evidence>
<dbReference type="InterPro" id="IPR000916">
    <property type="entry name" value="Bet_v_I/MLP"/>
</dbReference>
<dbReference type="EMBL" id="JAUIZM010000005">
    <property type="protein sequence ID" value="KAK1385603.1"/>
    <property type="molecule type" value="Genomic_DNA"/>
</dbReference>
<dbReference type="Gene3D" id="3.30.530.20">
    <property type="match status" value="1"/>
</dbReference>
<dbReference type="PANTHER" id="PTHR31213:SF17">
    <property type="entry name" value="MAJOR ALLERGEN PRU AR 1-LIKE"/>
    <property type="match status" value="1"/>
</dbReference>
<dbReference type="Pfam" id="PF00407">
    <property type="entry name" value="Bet_v_1"/>
    <property type="match status" value="1"/>
</dbReference>
<feature type="domain" description="Bet v I/Major latex protein" evidence="3">
    <location>
        <begin position="1"/>
        <end position="142"/>
    </location>
</feature>
<evidence type="ECO:0000256" key="2">
    <source>
        <dbReference type="RuleBase" id="RU000409"/>
    </source>
</evidence>
<protein>
    <submittedName>
        <fullName evidence="4">Pathogenesis-related protein 10.5</fullName>
    </submittedName>
</protein>
<keyword evidence="2" id="KW-0568">Pathogenesis-related protein</keyword>
<dbReference type="SUPFAM" id="SSF55961">
    <property type="entry name" value="Bet v1-like"/>
    <property type="match status" value="1"/>
</dbReference>
<dbReference type="AlphaFoldDB" id="A0AAD8IJ99"/>
<dbReference type="GO" id="GO:0005737">
    <property type="term" value="C:cytoplasm"/>
    <property type="evidence" value="ECO:0007669"/>
    <property type="project" value="TreeGrafter"/>
</dbReference>
<reference evidence="4" key="1">
    <citation type="submission" date="2023-02" db="EMBL/GenBank/DDBJ databases">
        <title>Genome of toxic invasive species Heracleum sosnowskyi carries increased number of genes despite the absence of recent whole-genome duplications.</title>
        <authorList>
            <person name="Schelkunov M."/>
            <person name="Shtratnikova V."/>
            <person name="Makarenko M."/>
            <person name="Klepikova A."/>
            <person name="Omelchenko D."/>
            <person name="Novikova G."/>
            <person name="Obukhova E."/>
            <person name="Bogdanov V."/>
            <person name="Penin A."/>
            <person name="Logacheva M."/>
        </authorList>
    </citation>
    <scope>NUCLEOTIDE SEQUENCE</scope>
    <source>
        <strain evidence="4">Hsosn_3</strain>
        <tissue evidence="4">Leaf</tissue>
    </source>
</reference>
<comment type="caution">
    <text evidence="4">The sequence shown here is derived from an EMBL/GenBank/DDBJ whole genome shotgun (WGS) entry which is preliminary data.</text>
</comment>
<evidence type="ECO:0000313" key="4">
    <source>
        <dbReference type="EMBL" id="KAK1385603.1"/>
    </source>
</evidence>
<dbReference type="GO" id="GO:0006952">
    <property type="term" value="P:defense response"/>
    <property type="evidence" value="ECO:0007669"/>
    <property type="project" value="UniProtKB-KW"/>
</dbReference>
<dbReference type="GO" id="GO:0005634">
    <property type="term" value="C:nucleus"/>
    <property type="evidence" value="ECO:0007669"/>
    <property type="project" value="TreeGrafter"/>
</dbReference>
<reference evidence="4" key="2">
    <citation type="submission" date="2023-05" db="EMBL/GenBank/DDBJ databases">
        <authorList>
            <person name="Schelkunov M.I."/>
        </authorList>
    </citation>
    <scope>NUCLEOTIDE SEQUENCE</scope>
    <source>
        <strain evidence="4">Hsosn_3</strain>
        <tissue evidence="4">Leaf</tissue>
    </source>
</reference>
<sequence>MAVYTFTNEIKSPVSASRIFNAITLDPDTIVKKIVPRAIKNIEVIQGNGGRPFKYVKHRVDAIDKENMTYAYTVEGDALIGNIESISHEFKLSSTPDGGSIGTQFSTYRTKPGAEIKEGETITGETKERCVIKAVEAYLLANPDA</sequence>
<keyword evidence="2" id="KW-0611">Plant defense</keyword>
<dbReference type="InterPro" id="IPR023393">
    <property type="entry name" value="START-like_dom_sf"/>
</dbReference>
<dbReference type="PRINTS" id="PR00634">
    <property type="entry name" value="BETALLERGEN"/>
</dbReference>
<dbReference type="GO" id="GO:0038023">
    <property type="term" value="F:signaling receptor activity"/>
    <property type="evidence" value="ECO:0007669"/>
    <property type="project" value="InterPro"/>
</dbReference>
<dbReference type="PANTHER" id="PTHR31213">
    <property type="entry name" value="OS08G0374000 PROTEIN-RELATED"/>
    <property type="match status" value="1"/>
</dbReference>
<dbReference type="FunFam" id="3.30.530.20:FF:000007">
    <property type="entry name" value="Major pollen allergen Bet v 1-A"/>
    <property type="match status" value="1"/>
</dbReference>
<dbReference type="PROSITE" id="PS00451">
    <property type="entry name" value="PATHOGENESIS_BETVI"/>
    <property type="match status" value="1"/>
</dbReference>
<evidence type="ECO:0000256" key="1">
    <source>
        <dbReference type="ARBA" id="ARBA00009744"/>
    </source>
</evidence>
<evidence type="ECO:0000259" key="3">
    <source>
        <dbReference type="Pfam" id="PF00407"/>
    </source>
</evidence>
<dbReference type="Proteomes" id="UP001237642">
    <property type="component" value="Unassembled WGS sequence"/>
</dbReference>
<keyword evidence="5" id="KW-1185">Reference proteome</keyword>
<accession>A0AAD8IJ99</accession>
<organism evidence="4 5">
    <name type="scientific">Heracleum sosnowskyi</name>
    <dbReference type="NCBI Taxonomy" id="360622"/>
    <lineage>
        <taxon>Eukaryota</taxon>
        <taxon>Viridiplantae</taxon>
        <taxon>Streptophyta</taxon>
        <taxon>Embryophyta</taxon>
        <taxon>Tracheophyta</taxon>
        <taxon>Spermatophyta</taxon>
        <taxon>Magnoliopsida</taxon>
        <taxon>eudicotyledons</taxon>
        <taxon>Gunneridae</taxon>
        <taxon>Pentapetalae</taxon>
        <taxon>asterids</taxon>
        <taxon>campanulids</taxon>
        <taxon>Apiales</taxon>
        <taxon>Apiaceae</taxon>
        <taxon>Apioideae</taxon>
        <taxon>apioid superclade</taxon>
        <taxon>Tordylieae</taxon>
        <taxon>Tordyliinae</taxon>
        <taxon>Heracleum</taxon>
    </lineage>
</organism>
<proteinExistence type="inferred from homology"/>
<comment type="similarity">
    <text evidence="1 2">Belongs to the BetVI family.</text>
</comment>
<name>A0AAD8IJ99_9APIA</name>
<dbReference type="InterPro" id="IPR050279">
    <property type="entry name" value="Plant_def-hormone_signal"/>
</dbReference>
<dbReference type="GO" id="GO:0010427">
    <property type="term" value="F:abscisic acid binding"/>
    <property type="evidence" value="ECO:0007669"/>
    <property type="project" value="InterPro"/>
</dbReference>
<gene>
    <name evidence="4" type="ORF">POM88_023338</name>
</gene>
<dbReference type="InterPro" id="IPR024949">
    <property type="entry name" value="Bet_v_I_allergen"/>
</dbReference>
<dbReference type="GO" id="GO:0009738">
    <property type="term" value="P:abscisic acid-activated signaling pathway"/>
    <property type="evidence" value="ECO:0007669"/>
    <property type="project" value="InterPro"/>
</dbReference>
<dbReference type="CDD" id="cd07816">
    <property type="entry name" value="Bet_v1-like"/>
    <property type="match status" value="1"/>
</dbReference>
<dbReference type="GO" id="GO:0004864">
    <property type="term" value="F:protein phosphatase inhibitor activity"/>
    <property type="evidence" value="ECO:0007669"/>
    <property type="project" value="InterPro"/>
</dbReference>